<name>A0A9Q1BZ56_HOLLE</name>
<proteinExistence type="predicted"/>
<comment type="caution">
    <text evidence="2">The sequence shown here is derived from an EMBL/GenBank/DDBJ whole genome shotgun (WGS) entry which is preliminary data.</text>
</comment>
<evidence type="ECO:0000256" key="1">
    <source>
        <dbReference type="SAM" id="SignalP"/>
    </source>
</evidence>
<organism evidence="2 3">
    <name type="scientific">Holothuria leucospilota</name>
    <name type="common">Black long sea cucumber</name>
    <name type="synonym">Mertensiothuria leucospilota</name>
    <dbReference type="NCBI Taxonomy" id="206669"/>
    <lineage>
        <taxon>Eukaryota</taxon>
        <taxon>Metazoa</taxon>
        <taxon>Echinodermata</taxon>
        <taxon>Eleutherozoa</taxon>
        <taxon>Echinozoa</taxon>
        <taxon>Holothuroidea</taxon>
        <taxon>Aspidochirotacea</taxon>
        <taxon>Aspidochirotida</taxon>
        <taxon>Holothuriidae</taxon>
        <taxon>Holothuria</taxon>
    </lineage>
</organism>
<keyword evidence="3" id="KW-1185">Reference proteome</keyword>
<dbReference type="Proteomes" id="UP001152320">
    <property type="component" value="Chromosome 9"/>
</dbReference>
<evidence type="ECO:0000313" key="2">
    <source>
        <dbReference type="EMBL" id="KAJ8035582.1"/>
    </source>
</evidence>
<dbReference type="EMBL" id="JAIZAY010000009">
    <property type="protein sequence ID" value="KAJ8035582.1"/>
    <property type="molecule type" value="Genomic_DNA"/>
</dbReference>
<sequence length="63" mass="7275">MLFMNLLQMMREIGVCLATCNANILHTYVRPMVTLRLESVMTKYASAWLGLPTRFEADVHRCI</sequence>
<feature type="chain" id="PRO_5040300722" evidence="1">
    <location>
        <begin position="19"/>
        <end position="63"/>
    </location>
</feature>
<gene>
    <name evidence="2" type="ORF">HOLleu_19308</name>
</gene>
<accession>A0A9Q1BZ56</accession>
<evidence type="ECO:0000313" key="3">
    <source>
        <dbReference type="Proteomes" id="UP001152320"/>
    </source>
</evidence>
<feature type="signal peptide" evidence="1">
    <location>
        <begin position="1"/>
        <end position="18"/>
    </location>
</feature>
<keyword evidence="1" id="KW-0732">Signal</keyword>
<protein>
    <submittedName>
        <fullName evidence="2">Uncharacterized protein</fullName>
    </submittedName>
</protein>
<reference evidence="2" key="1">
    <citation type="submission" date="2021-10" db="EMBL/GenBank/DDBJ databases">
        <title>Tropical sea cucumber genome reveals ecological adaptation and Cuvierian tubules defense mechanism.</title>
        <authorList>
            <person name="Chen T."/>
        </authorList>
    </citation>
    <scope>NUCLEOTIDE SEQUENCE</scope>
    <source>
        <strain evidence="2">Nanhai2018</strain>
        <tissue evidence="2">Muscle</tissue>
    </source>
</reference>
<dbReference type="AlphaFoldDB" id="A0A9Q1BZ56"/>